<dbReference type="InterPro" id="IPR036812">
    <property type="entry name" value="NAD(P)_OxRdtase_dom_sf"/>
</dbReference>
<protein>
    <recommendedName>
        <fullName evidence="1">NADP-dependent oxidoreductase domain-containing protein</fullName>
    </recommendedName>
</protein>
<sequence length="187" mass="20581">MDSLKRLRLTYVDVCFVQIHDSDFEPHRTIILYETLQALEMARSSGKIRYIGLTGSLIDCSSTKIDVVMTYCHGSMNDNSVGEFTFSCQNSGIGVLNGSPLSMGLLTERGPPPWHPAPDFIKEASLAATHYCMSKNISISKLALAYAFDIPGMCSCVVGMDSIQQILMKRDADGDGAEWKKTREDNG</sequence>
<dbReference type="PANTHER" id="PTHR42686:SF1">
    <property type="entry name" value="GH17980P-RELATED"/>
    <property type="match status" value="1"/>
</dbReference>
<dbReference type="GO" id="GO:0016491">
    <property type="term" value="F:oxidoreductase activity"/>
    <property type="evidence" value="ECO:0007669"/>
    <property type="project" value="InterPro"/>
</dbReference>
<dbReference type="OrthoDB" id="48988at2759"/>
<dbReference type="PANTHER" id="PTHR42686">
    <property type="entry name" value="GH17980P-RELATED"/>
    <property type="match status" value="1"/>
</dbReference>
<evidence type="ECO:0000313" key="3">
    <source>
        <dbReference type="Proteomes" id="UP000053660"/>
    </source>
</evidence>
<keyword evidence="3" id="KW-1185">Reference proteome</keyword>
<organism evidence="2 3">
    <name type="scientific">Oesophagostomum dentatum</name>
    <name type="common">Nodular worm</name>
    <dbReference type="NCBI Taxonomy" id="61180"/>
    <lineage>
        <taxon>Eukaryota</taxon>
        <taxon>Metazoa</taxon>
        <taxon>Ecdysozoa</taxon>
        <taxon>Nematoda</taxon>
        <taxon>Chromadorea</taxon>
        <taxon>Rhabditida</taxon>
        <taxon>Rhabditina</taxon>
        <taxon>Rhabditomorpha</taxon>
        <taxon>Strongyloidea</taxon>
        <taxon>Strongylidae</taxon>
        <taxon>Oesophagostomum</taxon>
    </lineage>
</organism>
<dbReference type="InterPro" id="IPR020471">
    <property type="entry name" value="AKR"/>
</dbReference>
<dbReference type="SUPFAM" id="SSF51430">
    <property type="entry name" value="NAD(P)-linked oxidoreductase"/>
    <property type="match status" value="1"/>
</dbReference>
<name>A0A0B1TCL0_OESDE</name>
<dbReference type="Proteomes" id="UP000053660">
    <property type="component" value="Unassembled WGS sequence"/>
</dbReference>
<reference evidence="2 3" key="1">
    <citation type="submission" date="2014-03" db="EMBL/GenBank/DDBJ databases">
        <title>Draft genome of the hookworm Oesophagostomum dentatum.</title>
        <authorList>
            <person name="Mitreva M."/>
        </authorList>
    </citation>
    <scope>NUCLEOTIDE SEQUENCE [LARGE SCALE GENOMIC DNA]</scope>
    <source>
        <strain evidence="2 3">OD-Hann</strain>
    </source>
</reference>
<dbReference type="Pfam" id="PF00248">
    <property type="entry name" value="Aldo_ket_red"/>
    <property type="match status" value="1"/>
</dbReference>
<evidence type="ECO:0000259" key="1">
    <source>
        <dbReference type="Pfam" id="PF00248"/>
    </source>
</evidence>
<dbReference type="AlphaFoldDB" id="A0A0B1TCL0"/>
<dbReference type="InterPro" id="IPR023210">
    <property type="entry name" value="NADP_OxRdtase_dom"/>
</dbReference>
<gene>
    <name evidence="2" type="ORF">OESDEN_07027</name>
</gene>
<proteinExistence type="predicted"/>
<dbReference type="EMBL" id="KN550968">
    <property type="protein sequence ID" value="KHJ93070.1"/>
    <property type="molecule type" value="Genomic_DNA"/>
</dbReference>
<dbReference type="GO" id="GO:0005829">
    <property type="term" value="C:cytosol"/>
    <property type="evidence" value="ECO:0007669"/>
    <property type="project" value="TreeGrafter"/>
</dbReference>
<dbReference type="Gene3D" id="3.20.20.100">
    <property type="entry name" value="NADP-dependent oxidoreductase domain"/>
    <property type="match status" value="1"/>
</dbReference>
<feature type="domain" description="NADP-dependent oxidoreductase" evidence="1">
    <location>
        <begin position="2"/>
        <end position="166"/>
    </location>
</feature>
<accession>A0A0B1TCL0</accession>
<evidence type="ECO:0000313" key="2">
    <source>
        <dbReference type="EMBL" id="KHJ93070.1"/>
    </source>
</evidence>